<sequence>MSKIESVRLYRSDVGSAACPAGLNPEVPPIVVEDVPLAGRHELPLDRYRRQRLISTDYWQAGLKLREDFGGGEFERLARCNYDGLPIPPQGDEDADLSVQSCLARKRYVAAMRSLSPRLSPVIVHVCCLGLPVEEWAVLKRVAEPDAVMLLRRGLAQLVEHYGR</sequence>
<comment type="caution">
    <text evidence="2">The sequence shown here is derived from an EMBL/GenBank/DDBJ whole genome shotgun (WGS) entry which is preliminary data.</text>
</comment>
<dbReference type="Proteomes" id="UP001597295">
    <property type="component" value="Unassembled WGS sequence"/>
</dbReference>
<proteinExistence type="predicted"/>
<feature type="domain" description="DUF6456" evidence="1">
    <location>
        <begin position="50"/>
        <end position="163"/>
    </location>
</feature>
<dbReference type="EMBL" id="JBHUIP010000003">
    <property type="protein sequence ID" value="MFD2261720.1"/>
    <property type="molecule type" value="Genomic_DNA"/>
</dbReference>
<organism evidence="2 3">
    <name type="scientific">Lacibacterium aquatile</name>
    <dbReference type="NCBI Taxonomy" id="1168082"/>
    <lineage>
        <taxon>Bacteria</taxon>
        <taxon>Pseudomonadati</taxon>
        <taxon>Pseudomonadota</taxon>
        <taxon>Alphaproteobacteria</taxon>
        <taxon>Rhodospirillales</taxon>
        <taxon>Rhodospirillaceae</taxon>
    </lineage>
</organism>
<dbReference type="Pfam" id="PF20057">
    <property type="entry name" value="DUF6456"/>
    <property type="match status" value="1"/>
</dbReference>
<name>A0ABW5DMG6_9PROT</name>
<protein>
    <submittedName>
        <fullName evidence="2">DUF6456 domain-containing protein</fullName>
    </submittedName>
</protein>
<reference evidence="3" key="1">
    <citation type="journal article" date="2019" name="Int. J. Syst. Evol. Microbiol.">
        <title>The Global Catalogue of Microorganisms (GCM) 10K type strain sequencing project: providing services to taxonomists for standard genome sequencing and annotation.</title>
        <authorList>
            <consortium name="The Broad Institute Genomics Platform"/>
            <consortium name="The Broad Institute Genome Sequencing Center for Infectious Disease"/>
            <person name="Wu L."/>
            <person name="Ma J."/>
        </authorList>
    </citation>
    <scope>NUCLEOTIDE SEQUENCE [LARGE SCALE GENOMIC DNA]</scope>
    <source>
        <strain evidence="3">CGMCC 1.19062</strain>
    </source>
</reference>
<keyword evidence="3" id="KW-1185">Reference proteome</keyword>
<gene>
    <name evidence="2" type="ORF">ACFSM5_02395</name>
</gene>
<accession>A0ABW5DMG6</accession>
<dbReference type="RefSeq" id="WP_379874636.1">
    <property type="nucleotide sequence ID" value="NZ_JBHUIP010000003.1"/>
</dbReference>
<evidence type="ECO:0000259" key="1">
    <source>
        <dbReference type="Pfam" id="PF20057"/>
    </source>
</evidence>
<evidence type="ECO:0000313" key="3">
    <source>
        <dbReference type="Proteomes" id="UP001597295"/>
    </source>
</evidence>
<dbReference type="InterPro" id="IPR045599">
    <property type="entry name" value="DUF6456"/>
</dbReference>
<evidence type="ECO:0000313" key="2">
    <source>
        <dbReference type="EMBL" id="MFD2261720.1"/>
    </source>
</evidence>